<feature type="domain" description="FBD" evidence="1">
    <location>
        <begin position="21"/>
        <end position="96"/>
    </location>
</feature>
<organism evidence="2 3">
    <name type="scientific">Coptis chinensis</name>
    <dbReference type="NCBI Taxonomy" id="261450"/>
    <lineage>
        <taxon>Eukaryota</taxon>
        <taxon>Viridiplantae</taxon>
        <taxon>Streptophyta</taxon>
        <taxon>Embryophyta</taxon>
        <taxon>Tracheophyta</taxon>
        <taxon>Spermatophyta</taxon>
        <taxon>Magnoliopsida</taxon>
        <taxon>Ranunculales</taxon>
        <taxon>Ranunculaceae</taxon>
        <taxon>Coptidoideae</taxon>
        <taxon>Coptis</taxon>
    </lineage>
</organism>
<comment type="caution">
    <text evidence="2">The sequence shown here is derived from an EMBL/GenBank/DDBJ whole genome shotgun (WGS) entry which is preliminary data.</text>
</comment>
<dbReference type="Proteomes" id="UP000631114">
    <property type="component" value="Unassembled WGS sequence"/>
</dbReference>
<dbReference type="SMART" id="SM00579">
    <property type="entry name" value="FBD"/>
    <property type="match status" value="1"/>
</dbReference>
<protein>
    <recommendedName>
        <fullName evidence="1">FBD domain-containing protein</fullName>
    </recommendedName>
</protein>
<accession>A0A835GVQ4</accession>
<dbReference type="EMBL" id="JADFTS010000009">
    <property type="protein sequence ID" value="KAF9588239.1"/>
    <property type="molecule type" value="Genomic_DNA"/>
</dbReference>
<evidence type="ECO:0000259" key="1">
    <source>
        <dbReference type="SMART" id="SM00579"/>
    </source>
</evidence>
<proteinExistence type="predicted"/>
<name>A0A835GVQ4_9MAGN</name>
<evidence type="ECO:0000313" key="3">
    <source>
        <dbReference type="Proteomes" id="UP000631114"/>
    </source>
</evidence>
<dbReference type="Pfam" id="PF08387">
    <property type="entry name" value="FBD"/>
    <property type="match status" value="1"/>
</dbReference>
<sequence length="108" mass="12170">MSIPKHHQYGRVLAGKRVVTGGILKHLITVKITCFRGRETELDVVRYFLDKAYTLEKMTITYLNKIEGLDADDQLRISEKILSFTTLSPGAVVSFSLSKVRYPVGIVN</sequence>
<gene>
    <name evidence="2" type="ORF">IFM89_008651</name>
</gene>
<dbReference type="InterPro" id="IPR006566">
    <property type="entry name" value="FBD"/>
</dbReference>
<evidence type="ECO:0000313" key="2">
    <source>
        <dbReference type="EMBL" id="KAF9588239.1"/>
    </source>
</evidence>
<dbReference type="OrthoDB" id="1696494at2759"/>
<keyword evidence="3" id="KW-1185">Reference proteome</keyword>
<reference evidence="2 3" key="1">
    <citation type="submission" date="2020-10" db="EMBL/GenBank/DDBJ databases">
        <title>The Coptis chinensis genome and diversification of protoberbering-type alkaloids.</title>
        <authorList>
            <person name="Wang B."/>
            <person name="Shu S."/>
            <person name="Song C."/>
            <person name="Liu Y."/>
        </authorList>
    </citation>
    <scope>NUCLEOTIDE SEQUENCE [LARGE SCALE GENOMIC DNA]</scope>
    <source>
        <strain evidence="2">HL-2020</strain>
        <tissue evidence="2">Leaf</tissue>
    </source>
</reference>
<dbReference type="AlphaFoldDB" id="A0A835GVQ4"/>